<dbReference type="PROSITE" id="PS51257">
    <property type="entry name" value="PROKAR_LIPOPROTEIN"/>
    <property type="match status" value="1"/>
</dbReference>
<dbReference type="AlphaFoldDB" id="A0A167HKJ6"/>
<dbReference type="EMBL" id="LRXL01000037">
    <property type="protein sequence ID" value="OAB78709.1"/>
    <property type="molecule type" value="Genomic_DNA"/>
</dbReference>
<dbReference type="InterPro" id="IPR013780">
    <property type="entry name" value="Glyco_hydro_b"/>
</dbReference>
<evidence type="ECO:0000313" key="3">
    <source>
        <dbReference type="Proteomes" id="UP000077013"/>
    </source>
</evidence>
<keyword evidence="3" id="KW-1185">Reference proteome</keyword>
<dbReference type="Gene3D" id="3.20.20.80">
    <property type="entry name" value="Glycosidases"/>
    <property type="match status" value="1"/>
</dbReference>
<protein>
    <submittedName>
        <fullName evidence="2">Alpha-amlyase</fullName>
    </submittedName>
</protein>
<dbReference type="Gene3D" id="2.60.40.1180">
    <property type="entry name" value="Golgi alpha-mannosidase II"/>
    <property type="match status" value="1"/>
</dbReference>
<dbReference type="RefSeq" id="WP_068591971.1">
    <property type="nucleotide sequence ID" value="NZ_LRXL01000037.1"/>
</dbReference>
<keyword evidence="2" id="KW-0456">Lyase</keyword>
<dbReference type="Gene3D" id="2.60.40.10">
    <property type="entry name" value="Immunoglobulins"/>
    <property type="match status" value="1"/>
</dbReference>
<dbReference type="Pfam" id="PF00128">
    <property type="entry name" value="Alpha-amylase"/>
    <property type="match status" value="1"/>
</dbReference>
<dbReference type="GO" id="GO:0016829">
    <property type="term" value="F:lyase activity"/>
    <property type="evidence" value="ECO:0007669"/>
    <property type="project" value="UniProtKB-KW"/>
</dbReference>
<dbReference type="SMART" id="SM00642">
    <property type="entry name" value="Aamy"/>
    <property type="match status" value="1"/>
</dbReference>
<organism evidence="2 3">
    <name type="scientific">Cochleicola gelatinilyticus</name>
    <dbReference type="NCBI Taxonomy" id="1763537"/>
    <lineage>
        <taxon>Bacteria</taxon>
        <taxon>Pseudomonadati</taxon>
        <taxon>Bacteroidota</taxon>
        <taxon>Flavobacteriia</taxon>
        <taxon>Flavobacteriales</taxon>
        <taxon>Flavobacteriaceae</taxon>
        <taxon>Cochleicola</taxon>
    </lineage>
</organism>
<dbReference type="InterPro" id="IPR014756">
    <property type="entry name" value="Ig_E-set"/>
</dbReference>
<evidence type="ECO:0000313" key="2">
    <source>
        <dbReference type="EMBL" id="OAB78709.1"/>
    </source>
</evidence>
<reference evidence="2 3" key="1">
    <citation type="submission" date="2016-02" db="EMBL/GenBank/DDBJ databases">
        <title>Ulvibacter sp. LPB0005, isolated from Thais luteostoma.</title>
        <authorList>
            <person name="Shin S.-K."/>
            <person name="Yi H."/>
        </authorList>
    </citation>
    <scope>NUCLEOTIDE SEQUENCE [LARGE SCALE GENOMIC DNA]</scope>
    <source>
        <strain evidence="2 3">LPB0005</strain>
    </source>
</reference>
<dbReference type="GO" id="GO:0005975">
    <property type="term" value="P:carbohydrate metabolic process"/>
    <property type="evidence" value="ECO:0007669"/>
    <property type="project" value="InterPro"/>
</dbReference>
<evidence type="ECO:0000259" key="1">
    <source>
        <dbReference type="SMART" id="SM00642"/>
    </source>
</evidence>
<sequence>MKLTTTLLVLNILLFSACKKETEIASFYEPSIIDGMATPVYLNENSGDILLTDYFLDTNAIDSIAPSQYYDAVLASDKKTVRYKMGDTTPYVTNLRIWTGNIPNDIPLFKTDKRLLEISVPDADKTYTDLKIKGQFSNWETQSMSYKEGVWNFSMQATPGEHQYVLINDGKEMSDPYNDRSVSNGMGGTNSVASLPTNEDKIPAIETHKITEDGFTLTTSAPTDHVIAYLNNQLIPSEKVSISENSISITIPSDTNPRSHVRVYAGNSFGRSNDVLIPLSEGNIVTDASQLNRSDFRTQIMYFLMVDRFKDGNLENTRKVANDSILPKANYYGGDLQGVLDKINENYFSDLGINTIWLSPITQNPEGAYGLWPDPLTKFSGYHGYWPISNTKIDDRFGDETVFKELIAKAHAKGMNVILDYVANHVHEEHPLYKQHPDWATELYLPDGSLNTERWDDHRLTTWFDTFMPTLDFSKPEVVEKMTDSAAYWVTKYDLDGFRHDATKHIQLEFWRTLTRKVKERTDRPVYQVGETYGSPELIRSYINTGMLDAQFDFNLYDASVNAFATGDSFERLGNTLEQGLRYYGDHHMMGNITGNQDRARFISYASGDVRFDEDAKKAGWTREIKMSDTTAYNKLAMLQAFNLTIPGVPCIYYGDEYGSIGGNDPDNRKMMQFDGLDENEEKLKTTVTQLIGKRRNSMALQYGSTKVMRADDAILIIQRHYFDDFVTVIFNKGDKEITFDDTTVPANSFALVDNTTINFQKK</sequence>
<dbReference type="SUPFAM" id="SSF51445">
    <property type="entry name" value="(Trans)glycosidases"/>
    <property type="match status" value="1"/>
</dbReference>
<dbReference type="OrthoDB" id="9806009at2"/>
<dbReference type="PANTHER" id="PTHR10357">
    <property type="entry name" value="ALPHA-AMYLASE FAMILY MEMBER"/>
    <property type="match status" value="1"/>
</dbReference>
<dbReference type="STRING" id="1763537.ULVI_09000"/>
<dbReference type="SUPFAM" id="SSF81296">
    <property type="entry name" value="E set domains"/>
    <property type="match status" value="1"/>
</dbReference>
<comment type="caution">
    <text evidence="2">The sequence shown here is derived from an EMBL/GenBank/DDBJ whole genome shotgun (WGS) entry which is preliminary data.</text>
</comment>
<feature type="domain" description="Glycosyl hydrolase family 13 catalytic" evidence="1">
    <location>
        <begin position="303"/>
        <end position="695"/>
    </location>
</feature>
<accession>A0A167HKJ6</accession>
<gene>
    <name evidence="2" type="ORF">ULVI_09000</name>
</gene>
<dbReference type="Proteomes" id="UP000077013">
    <property type="component" value="Unassembled WGS sequence"/>
</dbReference>
<dbReference type="InterPro" id="IPR013783">
    <property type="entry name" value="Ig-like_fold"/>
</dbReference>
<dbReference type="InterPro" id="IPR006047">
    <property type="entry name" value="GH13_cat_dom"/>
</dbReference>
<dbReference type="InterPro" id="IPR017853">
    <property type="entry name" value="GH"/>
</dbReference>
<name>A0A167HKJ6_9FLAO</name>
<proteinExistence type="predicted"/>